<name>A0A1H2JLI7_9BACT</name>
<evidence type="ECO:0000313" key="2">
    <source>
        <dbReference type="Proteomes" id="UP000199608"/>
    </source>
</evidence>
<keyword evidence="2" id="KW-1185">Reference proteome</keyword>
<dbReference type="Proteomes" id="UP000199608">
    <property type="component" value="Unassembled WGS sequence"/>
</dbReference>
<sequence>MTLKERLNIPLTIKFLSNTHGKLIYNKKRRVHNLFETANIKIDSIVSDLFGVTGRNLISLFLKLTNTQIQCIKIN</sequence>
<organism evidence="1 2">
    <name type="scientific">Desulfobacula phenolica</name>
    <dbReference type="NCBI Taxonomy" id="90732"/>
    <lineage>
        <taxon>Bacteria</taxon>
        <taxon>Pseudomonadati</taxon>
        <taxon>Thermodesulfobacteriota</taxon>
        <taxon>Desulfobacteria</taxon>
        <taxon>Desulfobacterales</taxon>
        <taxon>Desulfobacteraceae</taxon>
        <taxon>Desulfobacula</taxon>
    </lineage>
</organism>
<protein>
    <submittedName>
        <fullName evidence="1">Uncharacterized protein</fullName>
    </submittedName>
</protein>
<proteinExistence type="predicted"/>
<reference evidence="2" key="1">
    <citation type="submission" date="2016-10" db="EMBL/GenBank/DDBJ databases">
        <authorList>
            <person name="Varghese N."/>
            <person name="Submissions S."/>
        </authorList>
    </citation>
    <scope>NUCLEOTIDE SEQUENCE [LARGE SCALE GENOMIC DNA]</scope>
    <source>
        <strain evidence="2">DSM 3384</strain>
    </source>
</reference>
<evidence type="ECO:0000313" key="1">
    <source>
        <dbReference type="EMBL" id="SDU56996.1"/>
    </source>
</evidence>
<dbReference type="AlphaFoldDB" id="A0A1H2JLI7"/>
<dbReference type="EMBL" id="FNLL01000013">
    <property type="protein sequence ID" value="SDU56996.1"/>
    <property type="molecule type" value="Genomic_DNA"/>
</dbReference>
<accession>A0A1H2JLI7</accession>
<gene>
    <name evidence="1" type="ORF">SAMN04487931_11356</name>
</gene>